<protein>
    <recommendedName>
        <fullName evidence="4">Stc1 domain-containing protein</fullName>
    </recommendedName>
</protein>
<reference evidence="2 3" key="1">
    <citation type="submission" date="2019-04" db="EMBL/GenBank/DDBJ databases">
        <authorList>
            <consortium name="DOE Joint Genome Institute"/>
            <person name="Mondo S."/>
            <person name="Kjaerbolling I."/>
            <person name="Vesth T."/>
            <person name="Frisvad J.C."/>
            <person name="Nybo J.L."/>
            <person name="Theobald S."/>
            <person name="Kildgaard S."/>
            <person name="Isbrandt T."/>
            <person name="Kuo A."/>
            <person name="Sato A."/>
            <person name="Lyhne E.K."/>
            <person name="Kogle M.E."/>
            <person name="Wiebenga A."/>
            <person name="Kun R.S."/>
            <person name="Lubbers R.J."/>
            <person name="Makela M.R."/>
            <person name="Barry K."/>
            <person name="Chovatia M."/>
            <person name="Clum A."/>
            <person name="Daum C."/>
            <person name="Haridas S."/>
            <person name="He G."/>
            <person name="LaButti K."/>
            <person name="Lipzen A."/>
            <person name="Riley R."/>
            <person name="Salamov A."/>
            <person name="Simmons B.A."/>
            <person name="Magnuson J.K."/>
            <person name="Henrissat B."/>
            <person name="Mortensen U.H."/>
            <person name="Larsen T.O."/>
            <person name="Devries R.P."/>
            <person name="Grigoriev I.V."/>
            <person name="Machida M."/>
            <person name="Baker S.E."/>
            <person name="Andersen M.R."/>
            <person name="Cantor M.N."/>
            <person name="Hua S.X."/>
        </authorList>
    </citation>
    <scope>NUCLEOTIDE SEQUENCE [LARGE SCALE GENOMIC DNA]</scope>
    <source>
        <strain evidence="2 3">CBS 117616</strain>
    </source>
</reference>
<evidence type="ECO:0008006" key="4">
    <source>
        <dbReference type="Google" id="ProtNLM"/>
    </source>
</evidence>
<accession>A0ABQ6X1R6</accession>
<feature type="compositionally biased region" description="Low complexity" evidence="1">
    <location>
        <begin position="138"/>
        <end position="164"/>
    </location>
</feature>
<feature type="region of interest" description="Disordered" evidence="1">
    <location>
        <begin position="127"/>
        <end position="164"/>
    </location>
</feature>
<evidence type="ECO:0000256" key="1">
    <source>
        <dbReference type="SAM" id="MobiDB-lite"/>
    </source>
</evidence>
<dbReference type="Proteomes" id="UP000325395">
    <property type="component" value="Unassembled WGS sequence"/>
</dbReference>
<organism evidence="2 3">
    <name type="scientific">Aspergillus pseudocaelatus</name>
    <dbReference type="NCBI Taxonomy" id="1825620"/>
    <lineage>
        <taxon>Eukaryota</taxon>
        <taxon>Fungi</taxon>
        <taxon>Dikarya</taxon>
        <taxon>Ascomycota</taxon>
        <taxon>Pezizomycotina</taxon>
        <taxon>Eurotiomycetes</taxon>
        <taxon>Eurotiomycetidae</taxon>
        <taxon>Eurotiales</taxon>
        <taxon>Aspergillaceae</taxon>
        <taxon>Aspergillus</taxon>
        <taxon>Aspergillus subgen. Circumdati</taxon>
    </lineage>
</organism>
<dbReference type="EMBL" id="ML735690">
    <property type="protein sequence ID" value="KAE8423230.1"/>
    <property type="molecule type" value="Genomic_DNA"/>
</dbReference>
<sequence>MKWYADNLDAKIYPSAGRSDSKEYLSMDSPAKLAKQLVHSDCLYIASSLRVSPAFCLNMAHQARSTIYLDPEHISCTGGGRIALTCRSCAGNPRRVMDCSSCQGLGFNTFVCAHCNPEAAAGTVRSAVSSLHHSTPESSQPNSPTSLSRSSSRSMSSQNSGQQR</sequence>
<keyword evidence="3" id="KW-1185">Reference proteome</keyword>
<evidence type="ECO:0000313" key="3">
    <source>
        <dbReference type="Proteomes" id="UP000325395"/>
    </source>
</evidence>
<evidence type="ECO:0000313" key="2">
    <source>
        <dbReference type="EMBL" id="KAE8423230.1"/>
    </source>
</evidence>
<gene>
    <name evidence="2" type="ORF">BDV36DRAFT_158257</name>
</gene>
<name>A0ABQ6X1R6_9EURO</name>
<feature type="compositionally biased region" description="Polar residues" evidence="1">
    <location>
        <begin position="127"/>
        <end position="137"/>
    </location>
</feature>
<proteinExistence type="predicted"/>